<keyword evidence="2" id="KW-0805">Transcription regulation</keyword>
<evidence type="ECO:0000256" key="6">
    <source>
        <dbReference type="ARBA" id="ARBA00023242"/>
    </source>
</evidence>
<comment type="caution">
    <text evidence="8">The sequence shown here is derived from an EMBL/GenBank/DDBJ whole genome shotgun (WGS) entry which is preliminary data.</text>
</comment>
<dbReference type="InterPro" id="IPR044607">
    <property type="entry name" value="RKD-like"/>
</dbReference>
<evidence type="ECO:0000313" key="8">
    <source>
        <dbReference type="EMBL" id="KAK9914460.1"/>
    </source>
</evidence>
<dbReference type="EMBL" id="JBEDUW010000007">
    <property type="protein sequence ID" value="KAK9914460.1"/>
    <property type="molecule type" value="Genomic_DNA"/>
</dbReference>
<comment type="function">
    <text evidence="1">Putative transcription factor.</text>
</comment>
<sequence length="356" mass="40774">MEYSTQQPVLPKNEENPLAFSYLEYYYQDPFQNSTTSLFEAPQVDNFPNEFDSLALPILEDYNQIPHMGFQGFEDLCNWDFTLDSTTFSSPCHYDYHVLDENTLPTMMDSFDYSNNNVPSDLGHDDVLLMIESSGFSSSQCDSVVFDEKTLTTMDSSDYGNNVRSNLGQHEGSMMIESSGFPSSHCESVMLDEMPISTMVESFDNSNNVPSVLGHHEASMVIESTDSSSGTSSTKRYKTQMKINSGALELEEIKKYFDLPITKAAKELKVGLTRLKRRCRELNIMRWPHRKIRSLNSLIETLKGMGLRTEVKMLEENKRLLEQLPNMELTQRTKKLRQCIFKANHKKKMSFSFFLG</sequence>
<keyword evidence="5" id="KW-0804">Transcription</keyword>
<organism evidence="8 9">
    <name type="scientific">Rubus argutus</name>
    <name type="common">Southern blackberry</name>
    <dbReference type="NCBI Taxonomy" id="59490"/>
    <lineage>
        <taxon>Eukaryota</taxon>
        <taxon>Viridiplantae</taxon>
        <taxon>Streptophyta</taxon>
        <taxon>Embryophyta</taxon>
        <taxon>Tracheophyta</taxon>
        <taxon>Spermatophyta</taxon>
        <taxon>Magnoliopsida</taxon>
        <taxon>eudicotyledons</taxon>
        <taxon>Gunneridae</taxon>
        <taxon>Pentapetalae</taxon>
        <taxon>rosids</taxon>
        <taxon>fabids</taxon>
        <taxon>Rosales</taxon>
        <taxon>Rosaceae</taxon>
        <taxon>Rosoideae</taxon>
        <taxon>Rosoideae incertae sedis</taxon>
        <taxon>Rubus</taxon>
    </lineage>
</organism>
<protein>
    <recommendedName>
        <fullName evidence="7">RWP-RK domain-containing protein</fullName>
    </recommendedName>
</protein>
<keyword evidence="9" id="KW-1185">Reference proteome</keyword>
<dbReference type="PANTHER" id="PTHR46373:SF20">
    <property type="entry name" value="PROTEIN RKD1"/>
    <property type="match status" value="1"/>
</dbReference>
<dbReference type="PANTHER" id="PTHR46373">
    <property type="entry name" value="PROTEIN RKD4"/>
    <property type="match status" value="1"/>
</dbReference>
<evidence type="ECO:0000259" key="7">
    <source>
        <dbReference type="PROSITE" id="PS51519"/>
    </source>
</evidence>
<dbReference type="AlphaFoldDB" id="A0AAW1W2R0"/>
<dbReference type="PROSITE" id="PS51519">
    <property type="entry name" value="RWP_RK"/>
    <property type="match status" value="1"/>
</dbReference>
<dbReference type="Pfam" id="PF02042">
    <property type="entry name" value="RWP-RK"/>
    <property type="match status" value="1"/>
</dbReference>
<dbReference type="GO" id="GO:0003677">
    <property type="term" value="F:DNA binding"/>
    <property type="evidence" value="ECO:0007669"/>
    <property type="project" value="UniProtKB-KW"/>
</dbReference>
<evidence type="ECO:0000256" key="5">
    <source>
        <dbReference type="ARBA" id="ARBA00023163"/>
    </source>
</evidence>
<proteinExistence type="predicted"/>
<accession>A0AAW1W2R0</accession>
<gene>
    <name evidence="8" type="ORF">M0R45_038240</name>
</gene>
<keyword evidence="4" id="KW-0238">DNA-binding</keyword>
<name>A0AAW1W2R0_RUBAR</name>
<evidence type="ECO:0000256" key="3">
    <source>
        <dbReference type="ARBA" id="ARBA00023054"/>
    </source>
</evidence>
<dbReference type="Proteomes" id="UP001457282">
    <property type="component" value="Unassembled WGS sequence"/>
</dbReference>
<evidence type="ECO:0000256" key="2">
    <source>
        <dbReference type="ARBA" id="ARBA00023015"/>
    </source>
</evidence>
<dbReference type="GO" id="GO:0003700">
    <property type="term" value="F:DNA-binding transcription factor activity"/>
    <property type="evidence" value="ECO:0007669"/>
    <property type="project" value="InterPro"/>
</dbReference>
<evidence type="ECO:0000256" key="1">
    <source>
        <dbReference type="ARBA" id="ARBA00004049"/>
    </source>
</evidence>
<reference evidence="8 9" key="1">
    <citation type="journal article" date="2023" name="G3 (Bethesda)">
        <title>A chromosome-length genome assembly and annotation of blackberry (Rubus argutus, cv. 'Hillquist').</title>
        <authorList>
            <person name="Bruna T."/>
            <person name="Aryal R."/>
            <person name="Dudchenko O."/>
            <person name="Sargent D.J."/>
            <person name="Mead D."/>
            <person name="Buti M."/>
            <person name="Cavallini A."/>
            <person name="Hytonen T."/>
            <person name="Andres J."/>
            <person name="Pham M."/>
            <person name="Weisz D."/>
            <person name="Mascagni F."/>
            <person name="Usai G."/>
            <person name="Natali L."/>
            <person name="Bassil N."/>
            <person name="Fernandez G.E."/>
            <person name="Lomsadze A."/>
            <person name="Armour M."/>
            <person name="Olukolu B."/>
            <person name="Poorten T."/>
            <person name="Britton C."/>
            <person name="Davik J."/>
            <person name="Ashrafi H."/>
            <person name="Aiden E.L."/>
            <person name="Borodovsky M."/>
            <person name="Worthington M."/>
        </authorList>
    </citation>
    <scope>NUCLEOTIDE SEQUENCE [LARGE SCALE GENOMIC DNA]</scope>
    <source>
        <strain evidence="8">PI 553951</strain>
    </source>
</reference>
<keyword evidence="6" id="KW-0539">Nucleus</keyword>
<evidence type="ECO:0000256" key="4">
    <source>
        <dbReference type="ARBA" id="ARBA00023125"/>
    </source>
</evidence>
<evidence type="ECO:0000313" key="9">
    <source>
        <dbReference type="Proteomes" id="UP001457282"/>
    </source>
</evidence>
<keyword evidence="3" id="KW-0175">Coiled coil</keyword>
<feature type="domain" description="RWP-RK" evidence="7">
    <location>
        <begin position="229"/>
        <end position="317"/>
    </location>
</feature>
<dbReference type="InterPro" id="IPR003035">
    <property type="entry name" value="RWP-RK_dom"/>
</dbReference>